<reference evidence="2" key="1">
    <citation type="submission" date="2023-06" db="EMBL/GenBank/DDBJ databases">
        <authorList>
            <consortium name="Lawrence Berkeley National Laboratory"/>
            <person name="Ahrendt S."/>
            <person name="Sahu N."/>
            <person name="Indic B."/>
            <person name="Wong-Bajracharya J."/>
            <person name="Merenyi Z."/>
            <person name="Ke H.-M."/>
            <person name="Monk M."/>
            <person name="Kocsube S."/>
            <person name="Drula E."/>
            <person name="Lipzen A."/>
            <person name="Balint B."/>
            <person name="Henrissat B."/>
            <person name="Andreopoulos B."/>
            <person name="Martin F.M."/>
            <person name="Harder C.B."/>
            <person name="Rigling D."/>
            <person name="Ford K.L."/>
            <person name="Foster G.D."/>
            <person name="Pangilinan J."/>
            <person name="Papanicolaou A."/>
            <person name="Barry K."/>
            <person name="LaButti K."/>
            <person name="Viragh M."/>
            <person name="Koriabine M."/>
            <person name="Yan M."/>
            <person name="Riley R."/>
            <person name="Champramary S."/>
            <person name="Plett K.L."/>
            <person name="Tsai I.J."/>
            <person name="Slot J."/>
            <person name="Sipos G."/>
            <person name="Plett J."/>
            <person name="Nagy L.G."/>
            <person name="Grigoriev I.V."/>
        </authorList>
    </citation>
    <scope>NUCLEOTIDE SEQUENCE</scope>
    <source>
        <strain evidence="2">CCBAS 213</strain>
    </source>
</reference>
<accession>A0AA39K794</accession>
<proteinExistence type="predicted"/>
<protein>
    <recommendedName>
        <fullName evidence="1">Integrase core domain-containing protein</fullName>
    </recommendedName>
</protein>
<feature type="domain" description="Integrase core" evidence="1">
    <location>
        <begin position="2"/>
        <end position="80"/>
    </location>
</feature>
<dbReference type="RefSeq" id="XP_060329310.1">
    <property type="nucleotide sequence ID" value="XM_060479370.1"/>
</dbReference>
<comment type="caution">
    <text evidence="2">The sequence shown here is derived from an EMBL/GenBank/DDBJ whole genome shotgun (WGS) entry which is preliminary data.</text>
</comment>
<keyword evidence="3" id="KW-1185">Reference proteome</keyword>
<gene>
    <name evidence="2" type="ORF">EV420DRAFT_1692674</name>
</gene>
<name>A0AA39K794_ARMTA</name>
<evidence type="ECO:0000313" key="3">
    <source>
        <dbReference type="Proteomes" id="UP001175211"/>
    </source>
</evidence>
<dbReference type="AlphaFoldDB" id="A0AA39K794"/>
<dbReference type="EMBL" id="JAUEPS010000024">
    <property type="protein sequence ID" value="KAK0455800.1"/>
    <property type="molecule type" value="Genomic_DNA"/>
</dbReference>
<sequence length="208" mass="23427">MWVETSKSWADRWHEFFTELEASYGLDHENSAHIWLVHHLFLADIDEAACQWADEWNHHKIPLQGKRSEMPNNMWLKSQLMDGFCSLEHITPTDPLVVDPLAAVPNMGVNQEILTLLQQRHQALTPNVLAHLQDGHGDTPLPVILPTQSLAYVPCEAPACPLSPAEVDVLNQTMAISPGMASNTWEARRVCWIHGLETLNAILAHRRG</sequence>
<dbReference type="GeneID" id="85362918"/>
<evidence type="ECO:0000259" key="1">
    <source>
        <dbReference type="Pfam" id="PF24764"/>
    </source>
</evidence>
<dbReference type="Proteomes" id="UP001175211">
    <property type="component" value="Unassembled WGS sequence"/>
</dbReference>
<dbReference type="Pfam" id="PF24764">
    <property type="entry name" value="rva_4"/>
    <property type="match status" value="1"/>
</dbReference>
<evidence type="ECO:0000313" key="2">
    <source>
        <dbReference type="EMBL" id="KAK0455800.1"/>
    </source>
</evidence>
<organism evidence="2 3">
    <name type="scientific">Armillaria tabescens</name>
    <name type="common">Ringless honey mushroom</name>
    <name type="synonym">Agaricus tabescens</name>
    <dbReference type="NCBI Taxonomy" id="1929756"/>
    <lineage>
        <taxon>Eukaryota</taxon>
        <taxon>Fungi</taxon>
        <taxon>Dikarya</taxon>
        <taxon>Basidiomycota</taxon>
        <taxon>Agaricomycotina</taxon>
        <taxon>Agaricomycetes</taxon>
        <taxon>Agaricomycetidae</taxon>
        <taxon>Agaricales</taxon>
        <taxon>Marasmiineae</taxon>
        <taxon>Physalacriaceae</taxon>
        <taxon>Desarmillaria</taxon>
    </lineage>
</organism>
<dbReference type="InterPro" id="IPR058913">
    <property type="entry name" value="Integrase_dom_put"/>
</dbReference>